<evidence type="ECO:0000313" key="1">
    <source>
        <dbReference type="EMBL" id="KWA58867.1"/>
    </source>
</evidence>
<comment type="caution">
    <text evidence="1">The sequence shown here is derived from an EMBL/GenBank/DDBJ whole genome shotgun (WGS) entry which is preliminary data.</text>
</comment>
<dbReference type="EMBL" id="LPHB01000056">
    <property type="protein sequence ID" value="KWA58867.1"/>
    <property type="molecule type" value="Genomic_DNA"/>
</dbReference>
<dbReference type="KEGG" id="bstg:WT74_24625"/>
<sequence>MEGDIGVQLEATHRAGLGLAADDAVHRGNAAARDPALSPRLQGFAGGALWLATYGTLVLNFCDFARSSPSARTVRVGNFRGLPANILVFAAVSFVLAGALG</sequence>
<organism evidence="1">
    <name type="scientific">Burkholderia stagnalis</name>
    <dbReference type="NCBI Taxonomy" id="1503054"/>
    <lineage>
        <taxon>Bacteria</taxon>
        <taxon>Pseudomonadati</taxon>
        <taxon>Pseudomonadota</taxon>
        <taxon>Betaproteobacteria</taxon>
        <taxon>Burkholderiales</taxon>
        <taxon>Burkholderiaceae</taxon>
        <taxon>Burkholderia</taxon>
        <taxon>Burkholderia cepacia complex</taxon>
    </lineage>
</organism>
<name>A0A106P120_9BURK</name>
<dbReference type="RefSeq" id="WP_060013670.1">
    <property type="nucleotide sequence ID" value="NZ_CP013461.1"/>
</dbReference>
<accession>A0A106P120</accession>
<proteinExistence type="predicted"/>
<dbReference type="AlphaFoldDB" id="A0A106P120"/>
<protein>
    <submittedName>
        <fullName evidence="1">Uncharacterized protein</fullName>
    </submittedName>
</protein>
<gene>
    <name evidence="1" type="ORF">WT44_22230</name>
</gene>
<dbReference type="STRING" id="1503054.WT74_24625"/>
<evidence type="ECO:0000313" key="2">
    <source>
        <dbReference type="Proteomes" id="UP000068603"/>
    </source>
</evidence>
<dbReference type="Proteomes" id="UP000068603">
    <property type="component" value="Unassembled WGS sequence"/>
</dbReference>
<reference evidence="1 2" key="1">
    <citation type="submission" date="2015-11" db="EMBL/GenBank/DDBJ databases">
        <title>Expanding the genomic diversity of Burkholderia species for the development of highly accurate diagnostics.</title>
        <authorList>
            <person name="Sahl J."/>
            <person name="Keim P."/>
            <person name="Wagner D."/>
        </authorList>
    </citation>
    <scope>NUCLEOTIDE SEQUENCE [LARGE SCALE GENOMIC DNA]</scope>
    <source>
        <strain evidence="1 2">MSMB1960WGS</strain>
    </source>
</reference>